<sequence length="712" mass="80296">MRAAVLLSRACTRQLLTRPRIVSATAQQGTARCFSTSPAPRAPPRSSSRQSSHNGYRSQHSSGHGYSGSSGKSRVLLAAAANGALGTAAFVKLSEKDNKGTEQTSEGRMLEVSRAELKKTISDDERGPQRVGHKILLFLDVYIWEPLCTGVRFLQLFAIFVPVIIAIPAVWIGPRQPQFDNERSGTLWWFGFLVQSMEWAGPAFIKLGQWAASRTDIFPNQMCETMSRLHSQAPAHSMHQTRRIVQKAFDGRDFEEIFEEFDEKPLGVGAIAQVYRAKLKPDLAVPGDVDVEDTSKNIRQHVRRNVDTVLKSTPKRVPSNYVAIKVLHPGVERTVRRDLRIMWFFASALNVIPTIEWLSLPDEVAQFGEMMKLQLDLRIEAANLAKFRKNFKDRTTAWFPFPYLDFTTREVLIEEFAQGMPLADFLENGGGVFQRDIAQEGLDSFLRMLLLDNFVHADLHPGNIMVRFYQSNQPDLPAFAQKSRQVNPDEQPDVTEQVLARLRPYRKRHNKAAWEEELRKIDAEGFRPQLIFIDTGLVTELNATNRTNFLELFRAVAEFDGYKAGNLMCERCRQPDAVIDKEVFALKMQHLVIGVKSQTLALGNMKIGDILQQVLDMVRGHHVRIEGDFVNVVVSILLLEGIGRALDPNVDLLSSSLPILRQLGAQSGAEMMKGGDFHMFFVWAGLEARRFMQASFEDVENCVKYDLLAPNV</sequence>
<dbReference type="GO" id="GO:0005739">
    <property type="term" value="C:mitochondrion"/>
    <property type="evidence" value="ECO:0007669"/>
    <property type="project" value="TreeGrafter"/>
</dbReference>
<feature type="transmembrane region" description="Helical" evidence="3">
    <location>
        <begin position="153"/>
        <end position="174"/>
    </location>
</feature>
<reference evidence="6" key="1">
    <citation type="submission" date="2016-02" db="EMBL/GenBank/DDBJ databases">
        <title>Draft genome sequence of Microdochium bolleyi, a fungal endophyte of beachgrass.</title>
        <authorList>
            <consortium name="DOE Joint Genome Institute"/>
            <person name="David A.S."/>
            <person name="May G."/>
            <person name="Haridas S."/>
            <person name="Lim J."/>
            <person name="Wang M."/>
            <person name="Labutti K."/>
            <person name="Lipzen A."/>
            <person name="Barry K."/>
            <person name="Grigoriev I.V."/>
        </authorList>
    </citation>
    <scope>NUCLEOTIDE SEQUENCE [LARGE SCALE GENOMIC DNA]</scope>
    <source>
        <strain evidence="6">J235TASD1</strain>
    </source>
</reference>
<dbReference type="InParanoid" id="A0A136IU73"/>
<dbReference type="Proteomes" id="UP000070501">
    <property type="component" value="Unassembled WGS sequence"/>
</dbReference>
<accession>A0A136IU73</accession>
<evidence type="ECO:0000259" key="4">
    <source>
        <dbReference type="Pfam" id="PF03109"/>
    </source>
</evidence>
<protein>
    <submittedName>
        <fullName evidence="5">Putative ubiquinone biosynthesis protein</fullName>
    </submittedName>
</protein>
<name>A0A136IU73_9PEZI</name>
<feature type="compositionally biased region" description="Low complexity" evidence="2">
    <location>
        <begin position="35"/>
        <end position="69"/>
    </location>
</feature>
<dbReference type="SUPFAM" id="SSF56112">
    <property type="entry name" value="Protein kinase-like (PK-like)"/>
    <property type="match status" value="1"/>
</dbReference>
<dbReference type="InterPro" id="IPR052402">
    <property type="entry name" value="ADCK_kinase"/>
</dbReference>
<evidence type="ECO:0000256" key="3">
    <source>
        <dbReference type="SAM" id="Phobius"/>
    </source>
</evidence>
<keyword evidence="3" id="KW-1133">Transmembrane helix</keyword>
<dbReference type="Pfam" id="PF03109">
    <property type="entry name" value="ABC1"/>
    <property type="match status" value="2"/>
</dbReference>
<dbReference type="EMBL" id="KQ964258">
    <property type="protein sequence ID" value="KXJ88604.1"/>
    <property type="molecule type" value="Genomic_DNA"/>
</dbReference>
<dbReference type="InterPro" id="IPR004147">
    <property type="entry name" value="ABC1_dom"/>
</dbReference>
<comment type="similarity">
    <text evidence="1">Belongs to the protein kinase superfamily. ADCK protein kinase family.</text>
</comment>
<dbReference type="AlphaFoldDB" id="A0A136IU73"/>
<proteinExistence type="inferred from homology"/>
<evidence type="ECO:0000256" key="2">
    <source>
        <dbReference type="SAM" id="MobiDB-lite"/>
    </source>
</evidence>
<keyword evidence="6" id="KW-1185">Reference proteome</keyword>
<dbReference type="OrthoDB" id="1290869at2759"/>
<dbReference type="InterPro" id="IPR044095">
    <property type="entry name" value="ADCK2_dom"/>
</dbReference>
<keyword evidence="3" id="KW-0472">Membrane</keyword>
<organism evidence="5 6">
    <name type="scientific">Microdochium bolleyi</name>
    <dbReference type="NCBI Taxonomy" id="196109"/>
    <lineage>
        <taxon>Eukaryota</taxon>
        <taxon>Fungi</taxon>
        <taxon>Dikarya</taxon>
        <taxon>Ascomycota</taxon>
        <taxon>Pezizomycotina</taxon>
        <taxon>Sordariomycetes</taxon>
        <taxon>Xylariomycetidae</taxon>
        <taxon>Xylariales</taxon>
        <taxon>Microdochiaceae</taxon>
        <taxon>Microdochium</taxon>
    </lineage>
</organism>
<gene>
    <name evidence="5" type="ORF">Micbo1qcDRAFT_151060</name>
</gene>
<dbReference type="FunCoup" id="A0A136IU73">
    <property type="interactions" value="92"/>
</dbReference>
<feature type="domain" description="ABC1 atypical kinase-like" evidence="4">
    <location>
        <begin position="320"/>
        <end position="467"/>
    </location>
</feature>
<feature type="domain" description="ABC1 atypical kinase-like" evidence="4">
    <location>
        <begin position="228"/>
        <end position="285"/>
    </location>
</feature>
<dbReference type="PANTHER" id="PTHR45890">
    <property type="entry name" value="AARF DOMAIN CONTAINING KINASE 2 (PREDICTED)"/>
    <property type="match status" value="1"/>
</dbReference>
<dbReference type="InterPro" id="IPR011009">
    <property type="entry name" value="Kinase-like_dom_sf"/>
</dbReference>
<evidence type="ECO:0000313" key="6">
    <source>
        <dbReference type="Proteomes" id="UP000070501"/>
    </source>
</evidence>
<evidence type="ECO:0000313" key="5">
    <source>
        <dbReference type="EMBL" id="KXJ88604.1"/>
    </source>
</evidence>
<dbReference type="CDD" id="cd13971">
    <property type="entry name" value="ADCK2-like"/>
    <property type="match status" value="1"/>
</dbReference>
<evidence type="ECO:0000256" key="1">
    <source>
        <dbReference type="ARBA" id="ARBA00009670"/>
    </source>
</evidence>
<keyword evidence="5" id="KW-0830">Ubiquinone</keyword>
<feature type="region of interest" description="Disordered" evidence="2">
    <location>
        <begin position="26"/>
        <end position="69"/>
    </location>
</feature>
<dbReference type="STRING" id="196109.A0A136IU73"/>
<dbReference type="PANTHER" id="PTHR45890:SF1">
    <property type="entry name" value="AARF DOMAIN CONTAINING KINASE 2"/>
    <property type="match status" value="1"/>
</dbReference>
<keyword evidence="3" id="KW-0812">Transmembrane</keyword>